<evidence type="ECO:0000313" key="1">
    <source>
        <dbReference type="EMBL" id="TKR57901.1"/>
    </source>
</evidence>
<evidence type="ECO:0000313" key="2">
    <source>
        <dbReference type="Proteomes" id="UP000298663"/>
    </source>
</evidence>
<dbReference type="Proteomes" id="UP000298663">
    <property type="component" value="Unassembled WGS sequence"/>
</dbReference>
<dbReference type="AlphaFoldDB" id="A0A4U5LPN7"/>
<proteinExistence type="predicted"/>
<protein>
    <submittedName>
        <fullName evidence="1">Uncharacterized protein</fullName>
    </submittedName>
</protein>
<dbReference type="EMBL" id="AZBU02000014">
    <property type="protein sequence ID" value="TKR57901.1"/>
    <property type="molecule type" value="Genomic_DNA"/>
</dbReference>
<organism evidence="1 2">
    <name type="scientific">Steinernema carpocapsae</name>
    <name type="common">Entomopathogenic nematode</name>
    <dbReference type="NCBI Taxonomy" id="34508"/>
    <lineage>
        <taxon>Eukaryota</taxon>
        <taxon>Metazoa</taxon>
        <taxon>Ecdysozoa</taxon>
        <taxon>Nematoda</taxon>
        <taxon>Chromadorea</taxon>
        <taxon>Rhabditida</taxon>
        <taxon>Tylenchina</taxon>
        <taxon>Panagrolaimomorpha</taxon>
        <taxon>Strongyloidoidea</taxon>
        <taxon>Steinernematidae</taxon>
        <taxon>Steinernema</taxon>
    </lineage>
</organism>
<gene>
    <name evidence="1" type="ORF">L596_030544</name>
</gene>
<keyword evidence="2" id="KW-1185">Reference proteome</keyword>
<reference evidence="1 2" key="2">
    <citation type="journal article" date="2019" name="G3 (Bethesda)">
        <title>Hybrid Assembly of the Genome of the Entomopathogenic Nematode Steinernema carpocapsae Identifies the X-Chromosome.</title>
        <authorList>
            <person name="Serra L."/>
            <person name="Macchietto M."/>
            <person name="Macias-Munoz A."/>
            <person name="McGill C.J."/>
            <person name="Rodriguez I.M."/>
            <person name="Rodriguez B."/>
            <person name="Murad R."/>
            <person name="Mortazavi A."/>
        </authorList>
    </citation>
    <scope>NUCLEOTIDE SEQUENCE [LARGE SCALE GENOMIC DNA]</scope>
    <source>
        <strain evidence="1 2">ALL</strain>
    </source>
</reference>
<accession>A0A4U5LPN7</accession>
<sequence length="78" mass="8524">MPHPLKSGISARIMQSGYVISKVSICYTSCLSSRANLFPNRTPAGRARSVGSFVLFVDTLTIHASTQSNNYAPVRHKQ</sequence>
<reference evidence="1 2" key="1">
    <citation type="journal article" date="2015" name="Genome Biol.">
        <title>Comparative genomics of Steinernema reveals deeply conserved gene regulatory networks.</title>
        <authorList>
            <person name="Dillman A.R."/>
            <person name="Macchietto M."/>
            <person name="Porter C.F."/>
            <person name="Rogers A."/>
            <person name="Williams B."/>
            <person name="Antoshechkin I."/>
            <person name="Lee M.M."/>
            <person name="Goodwin Z."/>
            <person name="Lu X."/>
            <person name="Lewis E.E."/>
            <person name="Goodrich-Blair H."/>
            <person name="Stock S.P."/>
            <person name="Adams B.J."/>
            <person name="Sternberg P.W."/>
            <person name="Mortazavi A."/>
        </authorList>
    </citation>
    <scope>NUCLEOTIDE SEQUENCE [LARGE SCALE GENOMIC DNA]</scope>
    <source>
        <strain evidence="1 2">ALL</strain>
    </source>
</reference>
<name>A0A4U5LPN7_STECR</name>
<comment type="caution">
    <text evidence="1">The sequence shown here is derived from an EMBL/GenBank/DDBJ whole genome shotgun (WGS) entry which is preliminary data.</text>
</comment>